<accession>A0A0A5G622</accession>
<dbReference type="Pfam" id="PF13539">
    <property type="entry name" value="Peptidase_M15_4"/>
    <property type="match status" value="1"/>
</dbReference>
<comment type="caution">
    <text evidence="3">The sequence shown here is derived from an EMBL/GenBank/DDBJ whole genome shotgun (WGS) entry which is preliminary data.</text>
</comment>
<dbReference type="GO" id="GO:0008233">
    <property type="term" value="F:peptidase activity"/>
    <property type="evidence" value="ECO:0007669"/>
    <property type="project" value="InterPro"/>
</dbReference>
<dbReference type="RefSeq" id="WP_027445798.1">
    <property type="nucleotide sequence ID" value="NZ_AULJ01000018.1"/>
</dbReference>
<dbReference type="Proteomes" id="UP000030403">
    <property type="component" value="Unassembled WGS sequence"/>
</dbReference>
<dbReference type="CDD" id="cd14845">
    <property type="entry name" value="L-Ala-D-Glu_peptidase_like"/>
    <property type="match status" value="1"/>
</dbReference>
<reference evidence="3 4" key="1">
    <citation type="submission" date="2013-08" db="EMBL/GenBank/DDBJ databases">
        <authorList>
            <person name="Huang J."/>
            <person name="Wang G."/>
        </authorList>
    </citation>
    <scope>NUCLEOTIDE SEQUENCE [LARGE SCALE GENOMIC DNA]</scope>
    <source>
        <strain evidence="3 4">BH030004</strain>
    </source>
</reference>
<dbReference type="InterPro" id="IPR009045">
    <property type="entry name" value="Zn_M74/Hedgehog-like"/>
</dbReference>
<protein>
    <submittedName>
        <fullName evidence="3">Peptidase M15</fullName>
    </submittedName>
</protein>
<organism evidence="3 4">
    <name type="scientific">Pontibacillus marinus BH030004 = DSM 16465</name>
    <dbReference type="NCBI Taxonomy" id="1385511"/>
    <lineage>
        <taxon>Bacteria</taxon>
        <taxon>Bacillati</taxon>
        <taxon>Bacillota</taxon>
        <taxon>Bacilli</taxon>
        <taxon>Bacillales</taxon>
        <taxon>Bacillaceae</taxon>
        <taxon>Pontibacillus</taxon>
    </lineage>
</organism>
<dbReference type="InterPro" id="IPR052179">
    <property type="entry name" value="DD-CPase-like"/>
</dbReference>
<dbReference type="STRING" id="1385511.GCA_000425225_01766"/>
<evidence type="ECO:0000256" key="1">
    <source>
        <dbReference type="SAM" id="Phobius"/>
    </source>
</evidence>
<dbReference type="MEROPS" id="M15.A05"/>
<dbReference type="PANTHER" id="PTHR34385:SF1">
    <property type="entry name" value="PEPTIDOGLYCAN L-ALANYL-D-GLUTAMATE ENDOPEPTIDASE CWLK"/>
    <property type="match status" value="1"/>
</dbReference>
<feature type="domain" description="Peptidase M15C" evidence="2">
    <location>
        <begin position="116"/>
        <end position="183"/>
    </location>
</feature>
<dbReference type="EMBL" id="AVPF01000030">
    <property type="protein sequence ID" value="KGX86520.1"/>
    <property type="molecule type" value="Genomic_DNA"/>
</dbReference>
<dbReference type="eggNOG" id="COG1876">
    <property type="taxonomic scope" value="Bacteria"/>
</dbReference>
<sequence>MRILSNLFAILLFFVSVGFVVVVLMPELEKKKNKYTDITTIANTTSAPPPTKKEEVPLPKSLHPAVQKAKERLIDLTKEKGINIVITDGHRSKEEQNALYEKGRSKSGDIVTHVKGGGSYHNYGLAIDFALKLDNGNVIWDMKHDGNGNGESDWMEVVAIAKDLGFEWGGDWSSFKDYPHLQMDFGFSIRELKYGDRPVVENFEEDPKSTAS</sequence>
<dbReference type="InterPro" id="IPR039561">
    <property type="entry name" value="Peptidase_M15C"/>
</dbReference>
<feature type="transmembrane region" description="Helical" evidence="1">
    <location>
        <begin position="6"/>
        <end position="25"/>
    </location>
</feature>
<dbReference type="PANTHER" id="PTHR34385">
    <property type="entry name" value="D-ALANYL-D-ALANINE CARBOXYPEPTIDASE"/>
    <property type="match status" value="1"/>
</dbReference>
<dbReference type="AlphaFoldDB" id="A0A0A5G622"/>
<proteinExistence type="predicted"/>
<keyword evidence="4" id="KW-1185">Reference proteome</keyword>
<gene>
    <name evidence="3" type="ORF">N783_11925</name>
</gene>
<keyword evidence="1" id="KW-1133">Transmembrane helix</keyword>
<dbReference type="Gene3D" id="3.30.1380.10">
    <property type="match status" value="1"/>
</dbReference>
<evidence type="ECO:0000313" key="3">
    <source>
        <dbReference type="EMBL" id="KGX86520.1"/>
    </source>
</evidence>
<evidence type="ECO:0000259" key="2">
    <source>
        <dbReference type="Pfam" id="PF13539"/>
    </source>
</evidence>
<evidence type="ECO:0000313" key="4">
    <source>
        <dbReference type="Proteomes" id="UP000030403"/>
    </source>
</evidence>
<keyword evidence="1" id="KW-0472">Membrane</keyword>
<dbReference type="SUPFAM" id="SSF55166">
    <property type="entry name" value="Hedgehog/DD-peptidase"/>
    <property type="match status" value="1"/>
</dbReference>
<name>A0A0A5G622_9BACI</name>
<keyword evidence="1" id="KW-0812">Transmembrane</keyword>